<accession>A0AB73IMP5</accession>
<name>A0AB73IMP5_9BURK</name>
<gene>
    <name evidence="1" type="ORF">J2793_006752</name>
</gene>
<protein>
    <submittedName>
        <fullName evidence="1">Uncharacterized protein</fullName>
    </submittedName>
</protein>
<sequence length="218" mass="24231">MSSVTPKGMLFVASDINAEDEADFNAWYDREHIEERVRMQGVISAARYWAVNGRPKYLGLYWAESISVFASPEYAHAFQNQTAWSQRTLPKMVAPTRRIGEVSASVGQGSGGYVATLPLNKPEDPQALTDRCAEIGAHLSEDLGFVHSYLLSPVDELSRPLPQEDLNTRRMYPIFIIESSSARSNEQALKFAAQALDSRASDAARYLLTWKLSATELA</sequence>
<organism evidence="1 2">
    <name type="scientific">Paraburkholderia caledonica</name>
    <dbReference type="NCBI Taxonomy" id="134536"/>
    <lineage>
        <taxon>Bacteria</taxon>
        <taxon>Pseudomonadati</taxon>
        <taxon>Pseudomonadota</taxon>
        <taxon>Betaproteobacteria</taxon>
        <taxon>Burkholderiales</taxon>
        <taxon>Burkholderiaceae</taxon>
        <taxon>Paraburkholderia</taxon>
    </lineage>
</organism>
<dbReference type="AlphaFoldDB" id="A0AB73IMP5"/>
<dbReference type="InterPro" id="IPR011008">
    <property type="entry name" value="Dimeric_a/b-barrel"/>
</dbReference>
<dbReference type="Proteomes" id="UP001229486">
    <property type="component" value="Unassembled WGS sequence"/>
</dbReference>
<comment type="caution">
    <text evidence="1">The sequence shown here is derived from an EMBL/GenBank/DDBJ whole genome shotgun (WGS) entry which is preliminary data.</text>
</comment>
<dbReference type="EMBL" id="JAURTK010000017">
    <property type="protein sequence ID" value="MDP9651277.1"/>
    <property type="molecule type" value="Genomic_DNA"/>
</dbReference>
<dbReference type="SUPFAM" id="SSF54909">
    <property type="entry name" value="Dimeric alpha+beta barrel"/>
    <property type="match status" value="1"/>
</dbReference>
<evidence type="ECO:0000313" key="1">
    <source>
        <dbReference type="EMBL" id="MDP9651277.1"/>
    </source>
</evidence>
<proteinExistence type="predicted"/>
<evidence type="ECO:0000313" key="2">
    <source>
        <dbReference type="Proteomes" id="UP001229486"/>
    </source>
</evidence>
<reference evidence="1" key="1">
    <citation type="submission" date="2023-07" db="EMBL/GenBank/DDBJ databases">
        <title>Sorghum-associated microbial communities from plants grown in Nebraska, USA.</title>
        <authorList>
            <person name="Schachtman D."/>
        </authorList>
    </citation>
    <scope>NUCLEOTIDE SEQUENCE</scope>
    <source>
        <strain evidence="1">DS1061</strain>
    </source>
</reference>
<dbReference type="RefSeq" id="WP_392395928.1">
    <property type="nucleotide sequence ID" value="NZ_JAURTK010000017.1"/>
</dbReference>